<evidence type="ECO:0000313" key="10">
    <source>
        <dbReference type="EMBL" id="ENH75134.1"/>
    </source>
</evidence>
<reference evidence="11" key="2">
    <citation type="journal article" date="2014" name="PLoS ONE">
        <title>Genome and Transcriptome Analysis of the Fungal Pathogen Fusarium oxysporum f. sp. cubense Causing Banana Vascular Wilt Disease.</title>
        <authorList>
            <person name="Guo L."/>
            <person name="Han L."/>
            <person name="Yang L."/>
            <person name="Zeng H."/>
            <person name="Fan D."/>
            <person name="Zhu Y."/>
            <person name="Feng Y."/>
            <person name="Wang G."/>
            <person name="Peng C."/>
            <person name="Jiang X."/>
            <person name="Zhou D."/>
            <person name="Ni P."/>
            <person name="Liang C."/>
            <person name="Liu L."/>
            <person name="Wang J."/>
            <person name="Mao C."/>
            <person name="Fang X."/>
            <person name="Peng M."/>
            <person name="Huang J."/>
        </authorList>
    </citation>
    <scope>NUCLEOTIDE SEQUENCE [LARGE SCALE GENOMIC DNA]</scope>
    <source>
        <strain evidence="11">race 1</strain>
    </source>
</reference>
<organism evidence="10 11">
    <name type="scientific">Fusarium oxysporum f. sp. cubense (strain race 1)</name>
    <name type="common">Panama disease fungus</name>
    <dbReference type="NCBI Taxonomy" id="1229664"/>
    <lineage>
        <taxon>Eukaryota</taxon>
        <taxon>Fungi</taxon>
        <taxon>Dikarya</taxon>
        <taxon>Ascomycota</taxon>
        <taxon>Pezizomycotina</taxon>
        <taxon>Sordariomycetes</taxon>
        <taxon>Hypocreomycetidae</taxon>
        <taxon>Hypocreales</taxon>
        <taxon>Nectriaceae</taxon>
        <taxon>Fusarium</taxon>
        <taxon>Fusarium oxysporum species complex</taxon>
    </lineage>
</organism>
<dbReference type="GO" id="GO:0050897">
    <property type="term" value="F:cobalt ion binding"/>
    <property type="evidence" value="ECO:0007669"/>
    <property type="project" value="TreeGrafter"/>
</dbReference>
<evidence type="ECO:0000256" key="1">
    <source>
        <dbReference type="ARBA" id="ARBA00004651"/>
    </source>
</evidence>
<dbReference type="VEuPathDB" id="FungiDB:FOC1_g10010520"/>
<dbReference type="PANTHER" id="PTHR46494:SF1">
    <property type="entry name" value="CORA FAMILY METAL ION TRANSPORTER (EUROFUNG)"/>
    <property type="match status" value="1"/>
</dbReference>
<keyword evidence="3" id="KW-0813">Transport</keyword>
<sequence>MSTSRDFAVPAEHDNTMQPQDDIEQSSRQSHSSNTNVSDEKDQHVRYNLTLNTQNLSPPKAEPMRPVRSDTEVHREMTFSPSILRRRMTRAPTFKTVEDYDEFDTAFGDRPGWQPGSEPGYDPKLPDGGHASMPALQAPCEISVIDFSQEKMVKRHFDNVNFIDFLEQPKEEWAKCRWINVNGLSWDVIQAIGNKKGLHKLALEDMMQIRNRTKADWYPNHAFIVMTLQKLVHLVDDEDDTTSTSSTYSKFMESHSSLTPYQMAVSAEQVSIFLTSDNTVISFFEVSAGDIERPIVTRLSTPGTILRESNDASLLCQGIIDAIIDLAIPLTSIYTDIIADIELDVLTSPSISQSKKLYICISEINKMLSFLNPIDNLVNVLRDHKTHMTHDQAMQALENPSTGVIVTPMTHTYLGDVLDHCIMITEALQQLKQSSDNLINLIFNTISAHQNESMKQLTTVTIIFLPLTFITGFFGQNFAAEGFPEIHHGIWYFWACAVPTVVATILILMREMIYNWLVRVVQRRHILTLRKKKKRSKQQKIKLKV</sequence>
<dbReference type="EMBL" id="KB730000">
    <property type="protein sequence ID" value="ENH75134.1"/>
    <property type="molecule type" value="Genomic_DNA"/>
</dbReference>
<dbReference type="OrthoDB" id="165352at2759"/>
<evidence type="ECO:0000256" key="2">
    <source>
        <dbReference type="ARBA" id="ARBA00009765"/>
    </source>
</evidence>
<evidence type="ECO:0000256" key="6">
    <source>
        <dbReference type="ARBA" id="ARBA00022989"/>
    </source>
</evidence>
<dbReference type="GO" id="GO:0005886">
    <property type="term" value="C:plasma membrane"/>
    <property type="evidence" value="ECO:0007669"/>
    <property type="project" value="UniProtKB-SubCell"/>
</dbReference>
<dbReference type="HOGENOM" id="CLU_015119_2_0_1"/>
<dbReference type="STRING" id="1229664.N4UIU4"/>
<comment type="subcellular location">
    <subcellularLocation>
        <location evidence="1">Cell membrane</location>
        <topology evidence="1">Multi-pass membrane protein</topology>
    </subcellularLocation>
</comment>
<protein>
    <submittedName>
        <fullName evidence="10">Magnesium transport protein CorA</fullName>
    </submittedName>
</protein>
<evidence type="ECO:0000256" key="8">
    <source>
        <dbReference type="SAM" id="MobiDB-lite"/>
    </source>
</evidence>
<feature type="compositionally biased region" description="Polar residues" evidence="8">
    <location>
        <begin position="26"/>
        <end position="37"/>
    </location>
</feature>
<comment type="similarity">
    <text evidence="2">Belongs to the CorA metal ion transporter (MIT) (TC 1.A.35) family.</text>
</comment>
<feature type="transmembrane region" description="Helical" evidence="9">
    <location>
        <begin position="457"/>
        <end position="479"/>
    </location>
</feature>
<dbReference type="OMA" id="LHIMSGD"/>
<dbReference type="InterPro" id="IPR045863">
    <property type="entry name" value="CorA_TM1_TM2"/>
</dbReference>
<dbReference type="GO" id="GO:0015087">
    <property type="term" value="F:cobalt ion transmembrane transporter activity"/>
    <property type="evidence" value="ECO:0007669"/>
    <property type="project" value="TreeGrafter"/>
</dbReference>
<gene>
    <name evidence="10" type="ORF">FOC1_g10010520</name>
</gene>
<keyword evidence="7 9" id="KW-0472">Membrane</keyword>
<dbReference type="Proteomes" id="UP000016928">
    <property type="component" value="Unassembled WGS sequence"/>
</dbReference>
<feature type="transmembrane region" description="Helical" evidence="9">
    <location>
        <begin position="491"/>
        <end position="509"/>
    </location>
</feature>
<evidence type="ECO:0000313" key="11">
    <source>
        <dbReference type="Proteomes" id="UP000016928"/>
    </source>
</evidence>
<reference evidence="11" key="1">
    <citation type="submission" date="2012-09" db="EMBL/GenBank/DDBJ databases">
        <title>Genome sequencing and comparative transcriptomics of race 1 and race 4 of banana pathogen: Fusarium oxysporum f. sp. cubense.</title>
        <authorList>
            <person name="Fang X."/>
            <person name="Huang J."/>
        </authorList>
    </citation>
    <scope>NUCLEOTIDE SEQUENCE [LARGE SCALE GENOMIC DNA]</scope>
    <source>
        <strain evidence="11">race 1</strain>
    </source>
</reference>
<dbReference type="Gene3D" id="1.20.58.340">
    <property type="entry name" value="Magnesium transport protein CorA, transmembrane region"/>
    <property type="match status" value="2"/>
</dbReference>
<dbReference type="InterPro" id="IPR045861">
    <property type="entry name" value="CorA_cytoplasmic_dom"/>
</dbReference>
<feature type="region of interest" description="Disordered" evidence="8">
    <location>
        <begin position="1"/>
        <end position="73"/>
    </location>
</feature>
<keyword evidence="6 9" id="KW-1133">Transmembrane helix</keyword>
<evidence type="ECO:0000256" key="5">
    <source>
        <dbReference type="ARBA" id="ARBA00022692"/>
    </source>
</evidence>
<dbReference type="PANTHER" id="PTHR46494">
    <property type="entry name" value="CORA FAMILY METAL ION TRANSPORTER (EUROFUNG)"/>
    <property type="match status" value="1"/>
</dbReference>
<evidence type="ECO:0000256" key="9">
    <source>
        <dbReference type="SAM" id="Phobius"/>
    </source>
</evidence>
<evidence type="ECO:0000256" key="7">
    <source>
        <dbReference type="ARBA" id="ARBA00023136"/>
    </source>
</evidence>
<keyword evidence="4" id="KW-1003">Cell membrane</keyword>
<dbReference type="SUPFAM" id="SSF143865">
    <property type="entry name" value="CorA soluble domain-like"/>
    <property type="match status" value="1"/>
</dbReference>
<feature type="compositionally biased region" description="Basic and acidic residues" evidence="8">
    <location>
        <begin position="62"/>
        <end position="73"/>
    </location>
</feature>
<dbReference type="Gene3D" id="3.30.460.20">
    <property type="entry name" value="CorA soluble domain-like"/>
    <property type="match status" value="1"/>
</dbReference>
<name>N4UIU4_FUSC1</name>
<keyword evidence="5 9" id="KW-0812">Transmembrane</keyword>
<dbReference type="GO" id="GO:0015095">
    <property type="term" value="F:magnesium ion transmembrane transporter activity"/>
    <property type="evidence" value="ECO:0007669"/>
    <property type="project" value="TreeGrafter"/>
</dbReference>
<dbReference type="InterPro" id="IPR002523">
    <property type="entry name" value="MgTranspt_CorA/ZnTranspt_ZntB"/>
</dbReference>
<dbReference type="Pfam" id="PF01544">
    <property type="entry name" value="CorA"/>
    <property type="match status" value="1"/>
</dbReference>
<dbReference type="AlphaFoldDB" id="N4UIU4"/>
<evidence type="ECO:0000256" key="4">
    <source>
        <dbReference type="ARBA" id="ARBA00022475"/>
    </source>
</evidence>
<proteinExistence type="inferred from homology"/>
<dbReference type="SUPFAM" id="SSF144083">
    <property type="entry name" value="Magnesium transport protein CorA, transmembrane region"/>
    <property type="match status" value="1"/>
</dbReference>
<dbReference type="GO" id="GO:0000287">
    <property type="term" value="F:magnesium ion binding"/>
    <property type="evidence" value="ECO:0007669"/>
    <property type="project" value="TreeGrafter"/>
</dbReference>
<evidence type="ECO:0000256" key="3">
    <source>
        <dbReference type="ARBA" id="ARBA00022448"/>
    </source>
</evidence>
<accession>N4UIU4</accession>